<protein>
    <submittedName>
        <fullName evidence="1">Uncharacterized protein</fullName>
    </submittedName>
</protein>
<dbReference type="EMBL" id="MU006105">
    <property type="protein sequence ID" value="KAF2836143.1"/>
    <property type="molecule type" value="Genomic_DNA"/>
</dbReference>
<dbReference type="AlphaFoldDB" id="A0A9P4VM11"/>
<comment type="caution">
    <text evidence="1">The sequence shown here is derived from an EMBL/GenBank/DDBJ whole genome shotgun (WGS) entry which is preliminary data.</text>
</comment>
<gene>
    <name evidence="1" type="ORF">M501DRAFT_287908</name>
</gene>
<organism evidence="1 2">
    <name type="scientific">Patellaria atrata CBS 101060</name>
    <dbReference type="NCBI Taxonomy" id="1346257"/>
    <lineage>
        <taxon>Eukaryota</taxon>
        <taxon>Fungi</taxon>
        <taxon>Dikarya</taxon>
        <taxon>Ascomycota</taxon>
        <taxon>Pezizomycotina</taxon>
        <taxon>Dothideomycetes</taxon>
        <taxon>Dothideomycetes incertae sedis</taxon>
        <taxon>Patellariales</taxon>
        <taxon>Patellariaceae</taxon>
        <taxon>Patellaria</taxon>
    </lineage>
</organism>
<evidence type="ECO:0000313" key="1">
    <source>
        <dbReference type="EMBL" id="KAF2836143.1"/>
    </source>
</evidence>
<proteinExistence type="predicted"/>
<reference evidence="1" key="1">
    <citation type="journal article" date="2020" name="Stud. Mycol.">
        <title>101 Dothideomycetes genomes: a test case for predicting lifestyles and emergence of pathogens.</title>
        <authorList>
            <person name="Haridas S."/>
            <person name="Albert R."/>
            <person name="Binder M."/>
            <person name="Bloem J."/>
            <person name="Labutti K."/>
            <person name="Salamov A."/>
            <person name="Andreopoulos B."/>
            <person name="Baker S."/>
            <person name="Barry K."/>
            <person name="Bills G."/>
            <person name="Bluhm B."/>
            <person name="Cannon C."/>
            <person name="Castanera R."/>
            <person name="Culley D."/>
            <person name="Daum C."/>
            <person name="Ezra D."/>
            <person name="Gonzalez J."/>
            <person name="Henrissat B."/>
            <person name="Kuo A."/>
            <person name="Liang C."/>
            <person name="Lipzen A."/>
            <person name="Lutzoni F."/>
            <person name="Magnuson J."/>
            <person name="Mondo S."/>
            <person name="Nolan M."/>
            <person name="Ohm R."/>
            <person name="Pangilinan J."/>
            <person name="Park H.-J."/>
            <person name="Ramirez L."/>
            <person name="Alfaro M."/>
            <person name="Sun H."/>
            <person name="Tritt A."/>
            <person name="Yoshinaga Y."/>
            <person name="Zwiers L.-H."/>
            <person name="Turgeon B."/>
            <person name="Goodwin S."/>
            <person name="Spatafora J."/>
            <person name="Crous P."/>
            <person name="Grigoriev I."/>
        </authorList>
    </citation>
    <scope>NUCLEOTIDE SEQUENCE</scope>
    <source>
        <strain evidence="1">CBS 101060</strain>
    </source>
</reference>
<sequence>MFKETASCFDVMGDLGLSHFPLEASFVAAIMDAPLVVKLLTIIFVTICNAEPLVDYDRGFSRPVNNGPFPELRYRNESFEIFQTPAFDAISAELLEPSSNHAQRDLFSRQRTCLYSNYYLCSDGFTCCPNGSDCMGNGICCPTGQELCGSSACYNPATENCCGNGYHCERPYVCANGRCYPPSYRQCGSTNYYDPATQVCCEGGGTCDRGEACCGNGYCHDPARSICCTGSDRVWTCAPDAQCCDTPGVCRGRGEICCENGSCDAGESCCGNQCCYSFATCGSDGWCSATTTSIRTRTRVQTFTSERVFTRSSTYEVVFTRTSTSEVVVVQSQTPTRSVSMPQIPTPRLPTQADEPTQNGDFGLVCNVTGSVTTGTGTNVACVAAETTFTQAGVMVRVNWIPLSGCIFIFLLIAL</sequence>
<keyword evidence="2" id="KW-1185">Reference proteome</keyword>
<evidence type="ECO:0000313" key="2">
    <source>
        <dbReference type="Proteomes" id="UP000799429"/>
    </source>
</evidence>
<dbReference type="Proteomes" id="UP000799429">
    <property type="component" value="Unassembled WGS sequence"/>
</dbReference>
<name>A0A9P4VM11_9PEZI</name>
<dbReference type="OrthoDB" id="2748312at2759"/>
<accession>A0A9P4VM11</accession>